<sequence>MNRAKVRISATAAYFLALWTVFASAEVNVDSQVERIFEVFQENKKQQVMPLLPFEHILDPVILPGVTTTCDDGKVFAPKMNKRMGNTLEIVSQNQTILHMKLRCGEAQFFYPHCKIDSNTKMFTAFDMQLEGVLQNSDFDIDVNLNHYPICNATLGEVSLVEMTNMSFKFLENKLPKFLSDLISNFIAKYNKKLLDDCVVRAVEESIAQLTEKIDLCEIFHPNLRVNDEL</sequence>
<dbReference type="EMBL" id="GBHO01035003">
    <property type="protein sequence ID" value="JAG08601.1"/>
    <property type="molecule type" value="Transcribed_RNA"/>
</dbReference>
<reference evidence="2" key="1">
    <citation type="journal article" date="2014" name="PLoS ONE">
        <title>Transcriptome-Based Identification of ABC Transporters in the Western Tarnished Plant Bug Lygus hesperus.</title>
        <authorList>
            <person name="Hull J.J."/>
            <person name="Chaney K."/>
            <person name="Geib S.M."/>
            <person name="Fabrick J.A."/>
            <person name="Brent C.S."/>
            <person name="Walsh D."/>
            <person name="Lavine L.C."/>
        </authorList>
    </citation>
    <scope>NUCLEOTIDE SEQUENCE</scope>
</reference>
<keyword evidence="1" id="KW-0732">Signal</keyword>
<keyword evidence="2" id="KW-0251">Elongation factor</keyword>
<name>A0A0A9WMI1_LYGHE</name>
<dbReference type="AlphaFoldDB" id="A0A0A9WMI1"/>
<organism evidence="2">
    <name type="scientific">Lygus hesperus</name>
    <name type="common">Western plant bug</name>
    <dbReference type="NCBI Taxonomy" id="30085"/>
    <lineage>
        <taxon>Eukaryota</taxon>
        <taxon>Metazoa</taxon>
        <taxon>Ecdysozoa</taxon>
        <taxon>Arthropoda</taxon>
        <taxon>Hexapoda</taxon>
        <taxon>Insecta</taxon>
        <taxon>Pterygota</taxon>
        <taxon>Neoptera</taxon>
        <taxon>Paraneoptera</taxon>
        <taxon>Hemiptera</taxon>
        <taxon>Heteroptera</taxon>
        <taxon>Panheteroptera</taxon>
        <taxon>Cimicomorpha</taxon>
        <taxon>Miridae</taxon>
        <taxon>Mirini</taxon>
        <taxon>Lygus</taxon>
    </lineage>
</organism>
<keyword evidence="2" id="KW-0648">Protein biosynthesis</keyword>
<dbReference type="GO" id="GO:0003746">
    <property type="term" value="F:translation elongation factor activity"/>
    <property type="evidence" value="ECO:0007669"/>
    <property type="project" value="UniProtKB-KW"/>
</dbReference>
<feature type="signal peptide" evidence="1">
    <location>
        <begin position="1"/>
        <end position="25"/>
    </location>
</feature>
<evidence type="ECO:0000256" key="1">
    <source>
        <dbReference type="SAM" id="SignalP"/>
    </source>
</evidence>
<proteinExistence type="predicted"/>
<evidence type="ECO:0000313" key="2">
    <source>
        <dbReference type="EMBL" id="JAG08601.1"/>
    </source>
</evidence>
<gene>
    <name evidence="2" type="primary">lepA_4</name>
    <name evidence="2" type="ORF">CM83_63266</name>
</gene>
<accession>A0A0A9WMI1</accession>
<reference evidence="2" key="2">
    <citation type="submission" date="2014-07" db="EMBL/GenBank/DDBJ databases">
        <authorList>
            <person name="Hull J."/>
        </authorList>
    </citation>
    <scope>NUCLEOTIDE SEQUENCE</scope>
</reference>
<feature type="chain" id="PRO_5002070869" evidence="1">
    <location>
        <begin position="26"/>
        <end position="230"/>
    </location>
</feature>
<protein>
    <submittedName>
        <fullName evidence="2">Elongation factor 4</fullName>
    </submittedName>
</protein>